<evidence type="ECO:0000259" key="2">
    <source>
        <dbReference type="Pfam" id="PF17820"/>
    </source>
</evidence>
<dbReference type="InterPro" id="IPR041489">
    <property type="entry name" value="PDZ_6"/>
</dbReference>
<dbReference type="Gene3D" id="2.30.42.10">
    <property type="match status" value="1"/>
</dbReference>
<proteinExistence type="predicted"/>
<feature type="transmembrane region" description="Helical" evidence="1">
    <location>
        <begin position="128"/>
        <end position="148"/>
    </location>
</feature>
<dbReference type="AlphaFoldDB" id="A0A4R3L0S3"/>
<feature type="transmembrane region" description="Helical" evidence="1">
    <location>
        <begin position="187"/>
        <end position="204"/>
    </location>
</feature>
<sequence length="387" mass="44128">MDIIFQVIYYSLSNILSILKSPFFWVVVGIIYFQYRKISNIERNILGENRKSPLYNTLISLIFGLIGGILGSVILILSGITINPKDFYLMLPLAIILSLIDSRFICFSYAGGIISLISLVIGYGNINVSGIMFIVGVLHLVESFLILLDGKRSKIPIFVERKGEIVGGFMMNRFWPLPFNVFINNSYIYPAIVIAILGYGDYALTTYPEKKTVKTAGRLSLFSIILLLFANLSVNYPIFKYIAALFAPIGHEITIMIGKREEERGKYLFKASDYGLKILDSCPNSIGETMGLKPGDILLSINGHRIYSKEDMEEILFFRPKYIWIEVFDIEKGLITKEYKDYQRGIRNLGLVVVPKYPVHGIIVEEKQTPFKYWLDKIKNKKARFKN</sequence>
<organism evidence="3 4">
    <name type="scientific">Keratinibaculum paraultunense</name>
    <dbReference type="NCBI Taxonomy" id="1278232"/>
    <lineage>
        <taxon>Bacteria</taxon>
        <taxon>Bacillati</taxon>
        <taxon>Bacillota</taxon>
        <taxon>Tissierellia</taxon>
        <taxon>Tissierellales</taxon>
        <taxon>Tepidimicrobiaceae</taxon>
        <taxon>Keratinibaculum</taxon>
    </lineage>
</organism>
<keyword evidence="4" id="KW-1185">Reference proteome</keyword>
<name>A0A4R3L0S3_9FIRM</name>
<dbReference type="OrthoDB" id="198399at2"/>
<protein>
    <recommendedName>
        <fullName evidence="2">PDZ domain-containing protein</fullName>
    </recommendedName>
</protein>
<keyword evidence="1" id="KW-0812">Transmembrane</keyword>
<accession>A0A4R3L0S3</accession>
<feature type="transmembrane region" description="Helical" evidence="1">
    <location>
        <begin position="12"/>
        <end position="33"/>
    </location>
</feature>
<dbReference type="EMBL" id="SMAE01000001">
    <property type="protein sequence ID" value="TCS91631.1"/>
    <property type="molecule type" value="Genomic_DNA"/>
</dbReference>
<dbReference type="InterPro" id="IPR036034">
    <property type="entry name" value="PDZ_sf"/>
</dbReference>
<keyword evidence="1" id="KW-1133">Transmembrane helix</keyword>
<evidence type="ECO:0000256" key="1">
    <source>
        <dbReference type="SAM" id="Phobius"/>
    </source>
</evidence>
<evidence type="ECO:0000313" key="3">
    <source>
        <dbReference type="EMBL" id="TCS91631.1"/>
    </source>
</evidence>
<evidence type="ECO:0000313" key="4">
    <source>
        <dbReference type="Proteomes" id="UP000294567"/>
    </source>
</evidence>
<dbReference type="Proteomes" id="UP000294567">
    <property type="component" value="Unassembled WGS sequence"/>
</dbReference>
<comment type="caution">
    <text evidence="3">The sequence shown here is derived from an EMBL/GenBank/DDBJ whole genome shotgun (WGS) entry which is preliminary data.</text>
</comment>
<dbReference type="SUPFAM" id="SSF50156">
    <property type="entry name" value="PDZ domain-like"/>
    <property type="match status" value="1"/>
</dbReference>
<feature type="transmembrane region" description="Helical" evidence="1">
    <location>
        <begin position="216"/>
        <end position="232"/>
    </location>
</feature>
<feature type="transmembrane region" description="Helical" evidence="1">
    <location>
        <begin position="54"/>
        <end position="82"/>
    </location>
</feature>
<feature type="domain" description="PDZ" evidence="2">
    <location>
        <begin position="280"/>
        <end position="315"/>
    </location>
</feature>
<dbReference type="Pfam" id="PF17820">
    <property type="entry name" value="PDZ_6"/>
    <property type="match status" value="1"/>
</dbReference>
<keyword evidence="1" id="KW-0472">Membrane</keyword>
<dbReference type="RefSeq" id="WP_132025398.1">
    <property type="nucleotide sequence ID" value="NZ_CP068564.1"/>
</dbReference>
<reference evidence="3 4" key="1">
    <citation type="submission" date="2019-03" db="EMBL/GenBank/DDBJ databases">
        <title>Genomic Encyclopedia of Type Strains, Phase IV (KMG-IV): sequencing the most valuable type-strain genomes for metagenomic binning, comparative biology and taxonomic classification.</title>
        <authorList>
            <person name="Goeker M."/>
        </authorList>
    </citation>
    <scope>NUCLEOTIDE SEQUENCE [LARGE SCALE GENOMIC DNA]</scope>
    <source>
        <strain evidence="3 4">DSM 26752</strain>
    </source>
</reference>
<feature type="transmembrane region" description="Helical" evidence="1">
    <location>
        <begin position="88"/>
        <end position="121"/>
    </location>
</feature>
<dbReference type="SMR" id="A0A4R3L0S3"/>
<gene>
    <name evidence="3" type="ORF">EDD65_101134</name>
</gene>